<evidence type="ECO:0000256" key="6">
    <source>
        <dbReference type="SAM" id="SignalP"/>
    </source>
</evidence>
<dbReference type="STRING" id="8167.A0A484D754"/>
<feature type="signal peptide" evidence="6">
    <location>
        <begin position="1"/>
        <end position="22"/>
    </location>
</feature>
<dbReference type="InterPro" id="IPR050525">
    <property type="entry name" value="ECM_Assembly_Org"/>
</dbReference>
<dbReference type="Pfam" id="PF00092">
    <property type="entry name" value="VWA"/>
    <property type="match status" value="1"/>
</dbReference>
<keyword evidence="4" id="KW-0677">Repeat</keyword>
<dbReference type="SMART" id="SM00327">
    <property type="entry name" value="VWA"/>
    <property type="match status" value="1"/>
</dbReference>
<dbReference type="AlphaFoldDB" id="A0A484D754"/>
<evidence type="ECO:0000259" key="7">
    <source>
        <dbReference type="PROSITE" id="PS50234"/>
    </source>
</evidence>
<keyword evidence="3 6" id="KW-0732">Signal</keyword>
<dbReference type="EMBL" id="SCKG01000006">
    <property type="protein sequence ID" value="TDH11238.1"/>
    <property type="molecule type" value="Genomic_DNA"/>
</dbReference>
<dbReference type="Gene3D" id="3.40.50.410">
    <property type="entry name" value="von Willebrand factor, type A domain"/>
    <property type="match status" value="1"/>
</dbReference>
<organism evidence="8 9">
    <name type="scientific">Perca flavescens</name>
    <name type="common">American yellow perch</name>
    <name type="synonym">Morone flavescens</name>
    <dbReference type="NCBI Taxonomy" id="8167"/>
    <lineage>
        <taxon>Eukaryota</taxon>
        <taxon>Metazoa</taxon>
        <taxon>Chordata</taxon>
        <taxon>Craniata</taxon>
        <taxon>Vertebrata</taxon>
        <taxon>Euteleostomi</taxon>
        <taxon>Actinopterygii</taxon>
        <taxon>Neopterygii</taxon>
        <taxon>Teleostei</taxon>
        <taxon>Neoteleostei</taxon>
        <taxon>Acanthomorphata</taxon>
        <taxon>Eupercaria</taxon>
        <taxon>Perciformes</taxon>
        <taxon>Percoidei</taxon>
        <taxon>Percidae</taxon>
        <taxon>Percinae</taxon>
        <taxon>Perca</taxon>
    </lineage>
</organism>
<comment type="caution">
    <text evidence="8">The sequence shown here is derived from an EMBL/GenBank/DDBJ whole genome shotgun (WGS) entry which is preliminary data.</text>
</comment>
<dbReference type="PRINTS" id="PR00453">
    <property type="entry name" value="VWFADOMAIN"/>
</dbReference>
<feature type="chain" id="PRO_5019751678" description="VWFA domain-containing protein" evidence="6">
    <location>
        <begin position="23"/>
        <end position="220"/>
    </location>
</feature>
<reference evidence="8 9" key="1">
    <citation type="submission" date="2019-01" db="EMBL/GenBank/DDBJ databases">
        <title>A chromosome-scale genome assembly of the yellow perch, Perca flavescens.</title>
        <authorList>
            <person name="Feron R."/>
            <person name="Morvezen R."/>
            <person name="Bestin A."/>
            <person name="Haffray P."/>
            <person name="Klopp C."/>
            <person name="Zahm M."/>
            <person name="Cabau C."/>
            <person name="Roques C."/>
            <person name="Donnadieu C."/>
            <person name="Bouchez O."/>
            <person name="Christie M."/>
            <person name="Larson W."/>
            <person name="Guiguen Y."/>
        </authorList>
    </citation>
    <scope>NUCLEOTIDE SEQUENCE [LARGE SCALE GENOMIC DNA]</scope>
    <source>
        <strain evidence="8">YP-PL-M2</strain>
        <tissue evidence="8">Blood</tissue>
    </source>
</reference>
<protein>
    <recommendedName>
        <fullName evidence="7">VWFA domain-containing protein</fullName>
    </recommendedName>
</protein>
<dbReference type="PANTHER" id="PTHR24020:SF84">
    <property type="entry name" value="VWFA DOMAIN-CONTAINING PROTEIN"/>
    <property type="match status" value="1"/>
</dbReference>
<dbReference type="Proteomes" id="UP000295070">
    <property type="component" value="Chromosome 6"/>
</dbReference>
<keyword evidence="5" id="KW-0325">Glycoprotein</keyword>
<dbReference type="FunFam" id="3.40.50.410:FF:000004">
    <property type="entry name" value="collagen alpha-6(VI) chain"/>
    <property type="match status" value="1"/>
</dbReference>
<dbReference type="SUPFAM" id="SSF53300">
    <property type="entry name" value="vWA-like"/>
    <property type="match status" value="1"/>
</dbReference>
<dbReference type="InterPro" id="IPR036465">
    <property type="entry name" value="vWFA_dom_sf"/>
</dbReference>
<name>A0A484D754_PERFV</name>
<evidence type="ECO:0000256" key="5">
    <source>
        <dbReference type="ARBA" id="ARBA00023180"/>
    </source>
</evidence>
<gene>
    <name evidence="8" type="ORF">EPR50_G00058700</name>
</gene>
<dbReference type="InterPro" id="IPR002035">
    <property type="entry name" value="VWF_A"/>
</dbReference>
<evidence type="ECO:0000256" key="2">
    <source>
        <dbReference type="ARBA" id="ARBA00022525"/>
    </source>
</evidence>
<dbReference type="PANTHER" id="PTHR24020">
    <property type="entry name" value="COLLAGEN ALPHA"/>
    <property type="match status" value="1"/>
</dbReference>
<keyword evidence="2" id="KW-0964">Secreted</keyword>
<feature type="domain" description="VWFA" evidence="7">
    <location>
        <begin position="31"/>
        <end position="200"/>
    </location>
</feature>
<dbReference type="PROSITE" id="PS50234">
    <property type="entry name" value="VWFA"/>
    <property type="match status" value="1"/>
</dbReference>
<sequence>MMGRTTLVISLIVAALLSAIAAQRTACKTGDIVFLLDRSSSIDQDKHNIMKNFTTTLVDSFEVGEKLVRIGLCQFSDNPKDEFYLNKYYNKEDLNTQILKVDYTGGNSYLGRALDHVKDYFEESRGSRDQVPKNLVVITDGDSHDDVEDAADVLRDRKIKVFAIGVGDVHDLQLLQTVGTPERMFTVRNYDVLHSIKQKVVDAMCDNPNSPPPPPATDSP</sequence>
<dbReference type="GO" id="GO:0005576">
    <property type="term" value="C:extracellular region"/>
    <property type="evidence" value="ECO:0007669"/>
    <property type="project" value="UniProtKB-SubCell"/>
</dbReference>
<keyword evidence="9" id="KW-1185">Reference proteome</keyword>
<evidence type="ECO:0000313" key="9">
    <source>
        <dbReference type="Proteomes" id="UP000295070"/>
    </source>
</evidence>
<evidence type="ECO:0000256" key="3">
    <source>
        <dbReference type="ARBA" id="ARBA00022729"/>
    </source>
</evidence>
<evidence type="ECO:0000256" key="4">
    <source>
        <dbReference type="ARBA" id="ARBA00022737"/>
    </source>
</evidence>
<accession>A0A484D754</accession>
<proteinExistence type="predicted"/>
<evidence type="ECO:0000256" key="1">
    <source>
        <dbReference type="ARBA" id="ARBA00004613"/>
    </source>
</evidence>
<evidence type="ECO:0000313" key="8">
    <source>
        <dbReference type="EMBL" id="TDH11238.1"/>
    </source>
</evidence>
<comment type="subcellular location">
    <subcellularLocation>
        <location evidence="1">Secreted</location>
    </subcellularLocation>
</comment>